<keyword evidence="3" id="KW-1185">Reference proteome</keyword>
<sequence>MVTLGDLGEGPSVPLHPVLATDTLSSSGPPLPPIPSEDPRSPAAPFPVHSNKTPDTPLESSVNIRFGLGSGIESSKSSSPSRKKKGSGIPRRYLLDLVQRCGALLAVKEFLQKTVVLNLEEIPIEEGLDDGFGIYEIVAEEDPSDENDGLFLARFCCCRATSESEVCCWFGWCVLEGFSQSGALVVLVEVLPGPACVVSAVLLAVVFSLMVRVVWSFGLCVLVKVLPRIALVASGGGSSQECSAFVSGYRCVALWFDVCRLVGLCSGEVLPGRLLALFGGDELSLLPVGLSVLQSAWAFSVKVLCAWPCVWLLRWPACLVVRFQVSRLRWRDLRVPVARMICLVFCALRALADGGLVSAVGARMAVLLVEAPVLRCGLPLPRGRDSLRCMSPSSVFHWLLEVVMLHYGVLLGCASLRPFGGVIFP</sequence>
<gene>
    <name evidence="2" type="ORF">Taro_001117</name>
</gene>
<proteinExistence type="predicted"/>
<name>A0A843TJQ3_COLES</name>
<dbReference type="EMBL" id="NMUH01000022">
    <property type="protein sequence ID" value="MQL68829.1"/>
    <property type="molecule type" value="Genomic_DNA"/>
</dbReference>
<protein>
    <submittedName>
        <fullName evidence="2">Uncharacterized protein</fullName>
    </submittedName>
</protein>
<feature type="region of interest" description="Disordered" evidence="1">
    <location>
        <begin position="1"/>
        <end position="61"/>
    </location>
</feature>
<dbReference type="Proteomes" id="UP000652761">
    <property type="component" value="Unassembled WGS sequence"/>
</dbReference>
<evidence type="ECO:0000313" key="2">
    <source>
        <dbReference type="EMBL" id="MQL68829.1"/>
    </source>
</evidence>
<reference evidence="2" key="1">
    <citation type="submission" date="2017-07" db="EMBL/GenBank/DDBJ databases">
        <title>Taro Niue Genome Assembly and Annotation.</title>
        <authorList>
            <person name="Atibalentja N."/>
            <person name="Keating K."/>
            <person name="Fields C.J."/>
        </authorList>
    </citation>
    <scope>NUCLEOTIDE SEQUENCE</scope>
    <source>
        <strain evidence="2">Niue_2</strain>
        <tissue evidence="2">Leaf</tissue>
    </source>
</reference>
<evidence type="ECO:0000313" key="3">
    <source>
        <dbReference type="Proteomes" id="UP000652761"/>
    </source>
</evidence>
<comment type="caution">
    <text evidence="2">The sequence shown here is derived from an EMBL/GenBank/DDBJ whole genome shotgun (WGS) entry which is preliminary data.</text>
</comment>
<evidence type="ECO:0000256" key="1">
    <source>
        <dbReference type="SAM" id="MobiDB-lite"/>
    </source>
</evidence>
<organism evidence="2 3">
    <name type="scientific">Colocasia esculenta</name>
    <name type="common">Wild taro</name>
    <name type="synonym">Arum esculentum</name>
    <dbReference type="NCBI Taxonomy" id="4460"/>
    <lineage>
        <taxon>Eukaryota</taxon>
        <taxon>Viridiplantae</taxon>
        <taxon>Streptophyta</taxon>
        <taxon>Embryophyta</taxon>
        <taxon>Tracheophyta</taxon>
        <taxon>Spermatophyta</taxon>
        <taxon>Magnoliopsida</taxon>
        <taxon>Liliopsida</taxon>
        <taxon>Araceae</taxon>
        <taxon>Aroideae</taxon>
        <taxon>Colocasieae</taxon>
        <taxon>Colocasia</taxon>
    </lineage>
</organism>
<feature type="compositionally biased region" description="Polar residues" evidence="1">
    <location>
        <begin position="50"/>
        <end position="61"/>
    </location>
</feature>
<accession>A0A843TJQ3</accession>
<dbReference type="AlphaFoldDB" id="A0A843TJQ3"/>